<dbReference type="Proteomes" id="UP001174136">
    <property type="component" value="Unassembled WGS sequence"/>
</dbReference>
<evidence type="ECO:0000256" key="1">
    <source>
        <dbReference type="SAM" id="MobiDB-lite"/>
    </source>
</evidence>
<dbReference type="Gene3D" id="2.10.50.10">
    <property type="entry name" value="Tumor Necrosis Factor Receptor, subunit A, domain 2"/>
    <property type="match status" value="1"/>
</dbReference>
<evidence type="ECO:0000313" key="3">
    <source>
        <dbReference type="Proteomes" id="UP001174136"/>
    </source>
</evidence>
<reference evidence="2" key="1">
    <citation type="journal article" date="2023" name="Front. Mar. Sci.">
        <title>A new Merluccius polli reference genome to investigate the effects of global change in West African waters.</title>
        <authorList>
            <person name="Mateo J.L."/>
            <person name="Blanco-Fernandez C."/>
            <person name="Garcia-Vazquez E."/>
            <person name="Machado-Schiaffino G."/>
        </authorList>
    </citation>
    <scope>NUCLEOTIDE SEQUENCE</scope>
    <source>
        <strain evidence="2">C29</strain>
        <tissue evidence="2">Fin</tissue>
    </source>
</reference>
<sequence length="161" mass="17595">MRFHFRFLSPSSCGLRVDSAGQREERGPRGSLRRRRSACQHGSYTVGGKTCCLCAAGQRLSQPCGDTPEDRVCEYCDPGKTYSSVPNAESTCKPCTSCTRRGSGRGAVMKCPLCRPYITVSQRVMPFPVEKLGCSAVRRHDECPNRSSPSNGEVAPPVENM</sequence>
<organism evidence="2 3">
    <name type="scientific">Merluccius polli</name>
    <name type="common">Benguela hake</name>
    <name type="synonym">Merluccius cadenati</name>
    <dbReference type="NCBI Taxonomy" id="89951"/>
    <lineage>
        <taxon>Eukaryota</taxon>
        <taxon>Metazoa</taxon>
        <taxon>Chordata</taxon>
        <taxon>Craniata</taxon>
        <taxon>Vertebrata</taxon>
        <taxon>Euteleostomi</taxon>
        <taxon>Actinopterygii</taxon>
        <taxon>Neopterygii</taxon>
        <taxon>Teleostei</taxon>
        <taxon>Neoteleostei</taxon>
        <taxon>Acanthomorphata</taxon>
        <taxon>Zeiogadaria</taxon>
        <taxon>Gadariae</taxon>
        <taxon>Gadiformes</taxon>
        <taxon>Gadoidei</taxon>
        <taxon>Merlucciidae</taxon>
        <taxon>Merluccius</taxon>
    </lineage>
</organism>
<keyword evidence="2" id="KW-0675">Receptor</keyword>
<evidence type="ECO:0000313" key="2">
    <source>
        <dbReference type="EMBL" id="KAK0152935.1"/>
    </source>
</evidence>
<dbReference type="SUPFAM" id="SSF57586">
    <property type="entry name" value="TNF receptor-like"/>
    <property type="match status" value="1"/>
</dbReference>
<proteinExistence type="predicted"/>
<feature type="region of interest" description="Disordered" evidence="1">
    <location>
        <begin position="142"/>
        <end position="161"/>
    </location>
</feature>
<keyword evidence="3" id="KW-1185">Reference proteome</keyword>
<dbReference type="AlphaFoldDB" id="A0AA47N6U3"/>
<name>A0AA47N6U3_MERPO</name>
<dbReference type="EMBL" id="JAOPHQ010000878">
    <property type="protein sequence ID" value="KAK0152935.1"/>
    <property type="molecule type" value="Genomic_DNA"/>
</dbReference>
<comment type="caution">
    <text evidence="2">The sequence shown here is derived from an EMBL/GenBank/DDBJ whole genome shotgun (WGS) entry which is preliminary data.</text>
</comment>
<protein>
    <submittedName>
        <fullName evidence="2">Tumor necrosis factor receptor superfamily member 16</fullName>
    </submittedName>
</protein>
<accession>A0AA47N6U3</accession>
<gene>
    <name evidence="2" type="primary">NGFR_1</name>
    <name evidence="2" type="ORF">N1851_005399</name>
</gene>